<dbReference type="Proteomes" id="UP000037069">
    <property type="component" value="Unassembled WGS sequence"/>
</dbReference>
<reference evidence="3 4" key="1">
    <citation type="journal article" date="2015" name="Nat. Commun.">
        <title>Lucilia cuprina genome unlocks parasitic fly biology to underpin future interventions.</title>
        <authorList>
            <person name="Anstead C.A."/>
            <person name="Korhonen P.K."/>
            <person name="Young N.D."/>
            <person name="Hall R.S."/>
            <person name="Jex A.R."/>
            <person name="Murali S.C."/>
            <person name="Hughes D.S."/>
            <person name="Lee S.F."/>
            <person name="Perry T."/>
            <person name="Stroehlein A.J."/>
            <person name="Ansell B.R."/>
            <person name="Breugelmans B."/>
            <person name="Hofmann A."/>
            <person name="Qu J."/>
            <person name="Dugan S."/>
            <person name="Lee S.L."/>
            <person name="Chao H."/>
            <person name="Dinh H."/>
            <person name="Han Y."/>
            <person name="Doddapaneni H.V."/>
            <person name="Worley K.C."/>
            <person name="Muzny D.M."/>
            <person name="Ioannidis P."/>
            <person name="Waterhouse R.M."/>
            <person name="Zdobnov E.M."/>
            <person name="James P.J."/>
            <person name="Bagnall N.H."/>
            <person name="Kotze A.C."/>
            <person name="Gibbs R.A."/>
            <person name="Richards S."/>
            <person name="Batterham P."/>
            <person name="Gasser R.B."/>
        </authorList>
    </citation>
    <scope>NUCLEOTIDE SEQUENCE [LARGE SCALE GENOMIC DNA]</scope>
    <source>
        <strain evidence="3 4">LS</strain>
        <tissue evidence="3">Full body</tissue>
    </source>
</reference>
<accession>A0A0L0C3P8</accession>
<dbReference type="InterPro" id="IPR006594">
    <property type="entry name" value="LisH"/>
</dbReference>
<feature type="region of interest" description="Disordered" evidence="2">
    <location>
        <begin position="188"/>
        <end position="208"/>
    </location>
</feature>
<dbReference type="STRING" id="7375.A0A0L0C3P8"/>
<feature type="compositionally biased region" description="Polar residues" evidence="2">
    <location>
        <begin position="1143"/>
        <end position="1164"/>
    </location>
</feature>
<dbReference type="EMBL" id="JRES01001015">
    <property type="protein sequence ID" value="KNC26109.1"/>
    <property type="molecule type" value="Genomic_DNA"/>
</dbReference>
<proteinExistence type="predicted"/>
<feature type="compositionally biased region" description="Basic and acidic residues" evidence="2">
    <location>
        <begin position="555"/>
        <end position="564"/>
    </location>
</feature>
<name>A0A0L0C3P8_LUCCU</name>
<feature type="region of interest" description="Disordered" evidence="2">
    <location>
        <begin position="699"/>
        <end position="720"/>
    </location>
</feature>
<feature type="compositionally biased region" description="Basic and acidic residues" evidence="2">
    <location>
        <begin position="1049"/>
        <end position="1067"/>
    </location>
</feature>
<feature type="compositionally biased region" description="Polar residues" evidence="2">
    <location>
        <begin position="1070"/>
        <end position="1085"/>
    </location>
</feature>
<feature type="region of interest" description="Disordered" evidence="2">
    <location>
        <begin position="500"/>
        <end position="564"/>
    </location>
</feature>
<dbReference type="AlphaFoldDB" id="A0A0L0C3P8"/>
<feature type="compositionally biased region" description="Basic and acidic residues" evidence="2">
    <location>
        <begin position="699"/>
        <end position="712"/>
    </location>
</feature>
<dbReference type="Pfam" id="PF16045">
    <property type="entry name" value="LisH_2"/>
    <property type="match status" value="1"/>
</dbReference>
<organism evidence="3 4">
    <name type="scientific">Lucilia cuprina</name>
    <name type="common">Green bottle fly</name>
    <name type="synonym">Australian sheep blowfly</name>
    <dbReference type="NCBI Taxonomy" id="7375"/>
    <lineage>
        <taxon>Eukaryota</taxon>
        <taxon>Metazoa</taxon>
        <taxon>Ecdysozoa</taxon>
        <taxon>Arthropoda</taxon>
        <taxon>Hexapoda</taxon>
        <taxon>Insecta</taxon>
        <taxon>Pterygota</taxon>
        <taxon>Neoptera</taxon>
        <taxon>Endopterygota</taxon>
        <taxon>Diptera</taxon>
        <taxon>Brachycera</taxon>
        <taxon>Muscomorpha</taxon>
        <taxon>Oestroidea</taxon>
        <taxon>Calliphoridae</taxon>
        <taxon>Luciliinae</taxon>
        <taxon>Lucilia</taxon>
    </lineage>
</organism>
<keyword evidence="1" id="KW-0175">Coiled coil</keyword>
<evidence type="ECO:0000256" key="1">
    <source>
        <dbReference type="SAM" id="Coils"/>
    </source>
</evidence>
<feature type="region of interest" description="Disordered" evidence="2">
    <location>
        <begin position="1043"/>
        <end position="1085"/>
    </location>
</feature>
<evidence type="ECO:0000256" key="2">
    <source>
        <dbReference type="SAM" id="MobiDB-lite"/>
    </source>
</evidence>
<dbReference type="OrthoDB" id="206339at2759"/>
<feature type="compositionally biased region" description="Polar residues" evidence="2">
    <location>
        <begin position="505"/>
        <end position="515"/>
    </location>
</feature>
<feature type="compositionally biased region" description="Basic and acidic residues" evidence="2">
    <location>
        <begin position="188"/>
        <end position="201"/>
    </location>
</feature>
<feature type="region of interest" description="Disordered" evidence="2">
    <location>
        <begin position="1138"/>
        <end position="1177"/>
    </location>
</feature>
<keyword evidence="4" id="KW-1185">Reference proteome</keyword>
<feature type="coiled-coil region" evidence="1">
    <location>
        <begin position="608"/>
        <end position="642"/>
    </location>
</feature>
<protein>
    <submittedName>
        <fullName evidence="3">Uncharacterized protein</fullName>
    </submittedName>
</protein>
<feature type="region of interest" description="Disordered" evidence="2">
    <location>
        <begin position="322"/>
        <end position="348"/>
    </location>
</feature>
<feature type="coiled-coil region" evidence="1">
    <location>
        <begin position="423"/>
        <end position="468"/>
    </location>
</feature>
<gene>
    <name evidence="3" type="ORF">FF38_11013</name>
</gene>
<feature type="compositionally biased region" description="Basic and acidic residues" evidence="2">
    <location>
        <begin position="531"/>
        <end position="545"/>
    </location>
</feature>
<evidence type="ECO:0000313" key="3">
    <source>
        <dbReference type="EMBL" id="KNC26109.1"/>
    </source>
</evidence>
<comment type="caution">
    <text evidence="3">The sequence shown here is derived from an EMBL/GenBank/DDBJ whole genome shotgun (WGS) entry which is preliminary data.</text>
</comment>
<sequence length="1177" mass="136896">METHKEFKENVADLTKIPPNEFEKYFQNWMERDDVARSLQAKLRSDLIKNFNKTNLGEFQGSKHIMSHTMTSTGGSTMRLTLSPLVLALNTLVAEFLYAQNCHFTLSVFCTEVPFRNTLPDFESMRRFRFNNEEIAEIWQAVTGAKASKRDLNKHIIQNYETNPNMSLLLLIIKYLLKREAEDHLKRNAEVQTDKQEKENKSISAQVSDWEKKSAKDENLQHINQYLLILSQKVVEMTREFEQFAKQRHESRSRTLKSARSREYYTLNKSLERITENMKAMAQTKRKNKRLSNIVESIDNLTQQFGKCAQNFDNVTKVLSNREEHKPMEEKPKRNKVKFKEKQTETESQEKSYAEWIHEMRNTENGQRFLNRVEISLRKALTKHREQMQSETDIKMKHLKSLMRLHYQQKLSKHLLQDPKINLEETRKCNDNIEKKLQQFEKKQMELLEKLKESSSELREAQQQRKEDIAILTEEEKIYEKEDILKTIYVQRRVDQENFPKTGLRSDNVTENTKPVNDIEENSLSKPQSFKHGESPNPLEKDVNNKETGISKTLQLREDKDQTLAKPDHMVEAKAAASLLKDVSKTKEAIVDMARTIVDQGRSVDHIIYDAKLRIQQLENESNQLEQNFQSYLERRKRDQEQAAEGHNEEIPIPNFKENSITQGKQIISARMLTDRKTFEDDGDDEIDKEFELIKETLRQGHEQIEKPKSSKSESSTSSLEVRNAILEAKLKFFEHENTIRKCREQGEEIRSGNLLQKHLEKYPEIYELPDYFNQNFGQGTSETNIQLSEKVNDHKERKQENLESSLSEINIKDKTLDDDHNIELSPMLNFESPNMEDLAVTSVRRELFPKHDEKVTLETTTRTKDSEHNLRYNEPIPKQSKDLVKALKGTKNLKEKSMPQTDTTAQLIKQSMAKMQQLFEQQSKSQDTLREMVNEITQERDLQREDKPFTYKYQLHERPSEALDKSLTTTATSTTTATTITTQTSEEKNEKNHSQTLENIVNLNRISNTSVPSRLNLSSESEDSIDSKQLEIEMTAETIKEIDEEEEQTKRETKGKEHIPMEHDELGQLSDSTETSGLHPLPSSNKKYQQIESQLPQEFGQIDDSPKMADLNLYNPINGKEIGEILTESNRTFAPIDLELGDSTSTHSSSDLEISTGDQNRNAKNLADDSESDFWA</sequence>
<evidence type="ECO:0000313" key="4">
    <source>
        <dbReference type="Proteomes" id="UP000037069"/>
    </source>
</evidence>